<feature type="binding site" evidence="14">
    <location>
        <position position="448"/>
    </location>
    <ligand>
        <name>Mg(2+)</name>
        <dbReference type="ChEBI" id="CHEBI:18420"/>
        <note>shared with alpha subunit</note>
    </ligand>
</feature>
<feature type="domain" description="TRNA-binding" evidence="16">
    <location>
        <begin position="38"/>
        <end position="152"/>
    </location>
</feature>
<dbReference type="PROSITE" id="PS51483">
    <property type="entry name" value="B5"/>
    <property type="match status" value="1"/>
</dbReference>
<sequence>MIVTLKELNKFMPNKVLDLSIEKDINNLGYEVESITPLSDVRGVRFAKVVDVYPNPNSKNLTIVELELFSKERIVIQTNAKNAKVGAYTTAFVVGSSKGDITFSSKKMAGFESQGMLCNFNELGFDISKLPFNPDEVMMLDDELPLDADPVEYFGLDDYIIDITTPANRSDANSYYVLAQELAAFYDTDFVWFDWDNKKIKPKFKTSVKSNKNNTNALSFIQIKLSNSKTNLLDMLFLAKHGIEAKNIWAIDVSNMALIYTGAPTHSYDCSKIESRLKAEIYSGKVNILGNKEIEVNNVLAIVDKNGPVSLACVMGLENSSVDAKSKNILFEIGSFESKLVRHGAKEIKLESASSIQGGRGVNTQMVRFGMQYLQFKSYQDKRSFSNIVGLPAKRKGTSVTQNRKKLALYADCDIKDLKQFSEVEAKLLKLGFKMDKNRVIAPPYRKDIARYEDVIEEYFRFYGYTKFDPKPPLLEPFKVDRRDISKNLLQAMGYNEIITFTLESEQNNKLNPFGFTNDVKLQTFVSKEREVVRNSIITSMLKVAEYNVKRKLDSFSLFEIGMINYNEYTIGLVSNIKDFNEIKQDIINYTKCYDLEFVPFKDNKYIHPNVSAKIFFKGEMIGWIGKIHPAYSQLNLWVAEFKDLPTKKIELFKQYDSTPLKTIDLTFNLELNEPISSKINEINSAHNIYSITQIDTFIIQNVKKITLRITADTTTIDAISSQYN</sequence>
<evidence type="ECO:0000256" key="12">
    <source>
        <dbReference type="ARBA" id="ARBA00023146"/>
    </source>
</evidence>
<dbReference type="KEGG" id="mcr:MCFN_02525"/>
<dbReference type="InterPro" id="IPR020825">
    <property type="entry name" value="Phe-tRNA_synthase-like_B3/B4"/>
</dbReference>
<keyword evidence="6 14" id="KW-0479">Metal-binding</keyword>
<dbReference type="Gene3D" id="3.50.40.10">
    <property type="entry name" value="Phenylalanyl-trna Synthetase, Chain B, domain 3"/>
    <property type="match status" value="1"/>
</dbReference>
<dbReference type="NCBIfam" id="NF001882">
    <property type="entry name" value="PRK00629.5-4"/>
    <property type="match status" value="1"/>
</dbReference>
<evidence type="ECO:0000256" key="15">
    <source>
        <dbReference type="PROSITE-ProRule" id="PRU00209"/>
    </source>
</evidence>
<evidence type="ECO:0000256" key="5">
    <source>
        <dbReference type="ARBA" id="ARBA00022598"/>
    </source>
</evidence>
<keyword evidence="12 14" id="KW-0030">Aminoacyl-tRNA synthetase</keyword>
<dbReference type="EMBL" id="CP007521">
    <property type="protein sequence ID" value="AIA29631.1"/>
    <property type="molecule type" value="Genomic_DNA"/>
</dbReference>
<keyword evidence="19" id="KW-1185">Reference proteome</keyword>
<comment type="subcellular location">
    <subcellularLocation>
        <location evidence="1 14">Cytoplasm</location>
    </subcellularLocation>
</comment>
<comment type="subunit">
    <text evidence="3 14">Tetramer of two alpha and two beta subunits.</text>
</comment>
<keyword evidence="4 15" id="KW-0820">tRNA-binding</keyword>
<keyword evidence="9 14" id="KW-0460">Magnesium</keyword>
<dbReference type="InterPro" id="IPR012340">
    <property type="entry name" value="NA-bd_OB-fold"/>
</dbReference>
<keyword evidence="7 14" id="KW-0547">Nucleotide-binding</keyword>
<dbReference type="InterPro" id="IPR045060">
    <property type="entry name" value="Phe-tRNA-ligase_IIc_bsu"/>
</dbReference>
<feature type="binding site" evidence="14">
    <location>
        <position position="458"/>
    </location>
    <ligand>
        <name>Mg(2+)</name>
        <dbReference type="ChEBI" id="CHEBI:18420"/>
        <note>shared with alpha subunit</note>
    </ligand>
</feature>
<proteinExistence type="inferred from homology"/>
<dbReference type="InterPro" id="IPR041616">
    <property type="entry name" value="PheRS_beta_core"/>
</dbReference>
<dbReference type="InterPro" id="IPR005147">
    <property type="entry name" value="tRNA_synthase_B5-dom"/>
</dbReference>
<reference evidence="18 19" key="1">
    <citation type="journal article" date="2014" name="Genome Announc.">
        <title>Complete Genome Sequence of the Bovine Mastitis Pathogen Mycoplasma californicum Strain ST-6T (ATCC 33461T).</title>
        <authorList>
            <person name="Calcutt M.J."/>
            <person name="Foecking M.F."/>
            <person name="Fox L.K."/>
        </authorList>
    </citation>
    <scope>NUCLEOTIDE SEQUENCE [LARGE SCALE GENOMIC DNA]</scope>
    <source>
        <strain evidence="18 19">ST-6</strain>
    </source>
</reference>
<evidence type="ECO:0000259" key="17">
    <source>
        <dbReference type="PROSITE" id="PS51483"/>
    </source>
</evidence>
<dbReference type="InterPro" id="IPR009061">
    <property type="entry name" value="DNA-bd_dom_put_sf"/>
</dbReference>
<dbReference type="SMART" id="SM00873">
    <property type="entry name" value="B3_4"/>
    <property type="match status" value="1"/>
</dbReference>
<dbReference type="Pfam" id="PF17759">
    <property type="entry name" value="tRNA_synthFbeta"/>
    <property type="match status" value="1"/>
</dbReference>
<dbReference type="Gene3D" id="2.40.50.140">
    <property type="entry name" value="Nucleic acid-binding proteins"/>
    <property type="match status" value="1"/>
</dbReference>
<evidence type="ECO:0000313" key="19">
    <source>
        <dbReference type="Proteomes" id="UP000027088"/>
    </source>
</evidence>
<dbReference type="GO" id="GO:0009328">
    <property type="term" value="C:phenylalanine-tRNA ligase complex"/>
    <property type="evidence" value="ECO:0007669"/>
    <property type="project" value="TreeGrafter"/>
</dbReference>
<comment type="catalytic activity">
    <reaction evidence="13 14">
        <text>tRNA(Phe) + L-phenylalanine + ATP = L-phenylalanyl-tRNA(Phe) + AMP + diphosphate + H(+)</text>
        <dbReference type="Rhea" id="RHEA:19413"/>
        <dbReference type="Rhea" id="RHEA-COMP:9668"/>
        <dbReference type="Rhea" id="RHEA-COMP:9699"/>
        <dbReference type="ChEBI" id="CHEBI:15378"/>
        <dbReference type="ChEBI" id="CHEBI:30616"/>
        <dbReference type="ChEBI" id="CHEBI:33019"/>
        <dbReference type="ChEBI" id="CHEBI:58095"/>
        <dbReference type="ChEBI" id="CHEBI:78442"/>
        <dbReference type="ChEBI" id="CHEBI:78531"/>
        <dbReference type="ChEBI" id="CHEBI:456215"/>
        <dbReference type="EC" id="6.1.1.20"/>
    </reaction>
</comment>
<dbReference type="PROSITE" id="PS50886">
    <property type="entry name" value="TRBD"/>
    <property type="match status" value="1"/>
</dbReference>
<evidence type="ECO:0000256" key="14">
    <source>
        <dbReference type="HAMAP-Rule" id="MF_00283"/>
    </source>
</evidence>
<dbReference type="SUPFAM" id="SSF46955">
    <property type="entry name" value="Putative DNA-binding domain"/>
    <property type="match status" value="1"/>
</dbReference>
<feature type="binding site" evidence="14">
    <location>
        <position position="454"/>
    </location>
    <ligand>
        <name>Mg(2+)</name>
        <dbReference type="ChEBI" id="CHEBI:18420"/>
        <note>shared with alpha subunit</note>
    </ligand>
</feature>
<keyword evidence="14" id="KW-0963">Cytoplasm</keyword>
<dbReference type="SUPFAM" id="SSF56037">
    <property type="entry name" value="PheT/TilS domain"/>
    <property type="match status" value="1"/>
</dbReference>
<dbReference type="InterPro" id="IPR045864">
    <property type="entry name" value="aa-tRNA-synth_II/BPL/LPL"/>
</dbReference>
<dbReference type="SUPFAM" id="SSF55681">
    <property type="entry name" value="Class II aaRS and biotin synthetases"/>
    <property type="match status" value="1"/>
</dbReference>
<dbReference type="Gene3D" id="3.30.56.10">
    <property type="match status" value="2"/>
</dbReference>
<dbReference type="RefSeq" id="WP_038561996.1">
    <property type="nucleotide sequence ID" value="NZ_CP007521.1"/>
</dbReference>
<organism evidence="18 19">
    <name type="scientific">Mycoplasmopsis californica</name>
    <dbReference type="NCBI Taxonomy" id="2113"/>
    <lineage>
        <taxon>Bacteria</taxon>
        <taxon>Bacillati</taxon>
        <taxon>Mycoplasmatota</taxon>
        <taxon>Mycoplasmoidales</taxon>
        <taxon>Metamycoplasmataceae</taxon>
        <taxon>Mycoplasmopsis</taxon>
    </lineage>
</organism>
<evidence type="ECO:0000256" key="2">
    <source>
        <dbReference type="ARBA" id="ARBA00008653"/>
    </source>
</evidence>
<dbReference type="AlphaFoldDB" id="A0A059XWD5"/>
<dbReference type="SUPFAM" id="SSF50249">
    <property type="entry name" value="Nucleic acid-binding proteins"/>
    <property type="match status" value="1"/>
</dbReference>
<evidence type="ECO:0000256" key="6">
    <source>
        <dbReference type="ARBA" id="ARBA00022723"/>
    </source>
</evidence>
<feature type="binding site" evidence="14">
    <location>
        <position position="457"/>
    </location>
    <ligand>
        <name>Mg(2+)</name>
        <dbReference type="ChEBI" id="CHEBI:18420"/>
        <note>shared with alpha subunit</note>
    </ligand>
</feature>
<evidence type="ECO:0000256" key="1">
    <source>
        <dbReference type="ARBA" id="ARBA00004496"/>
    </source>
</evidence>
<evidence type="ECO:0000259" key="16">
    <source>
        <dbReference type="PROSITE" id="PS50886"/>
    </source>
</evidence>
<dbReference type="Pfam" id="PF03483">
    <property type="entry name" value="B3_4"/>
    <property type="match status" value="1"/>
</dbReference>
<dbReference type="InterPro" id="IPR004532">
    <property type="entry name" value="Phe-tRNA-ligase_IIc_bsu_bact"/>
</dbReference>
<dbReference type="InterPro" id="IPR005146">
    <property type="entry name" value="B3/B4_tRNA-bd"/>
</dbReference>
<evidence type="ECO:0000256" key="3">
    <source>
        <dbReference type="ARBA" id="ARBA00011209"/>
    </source>
</evidence>
<dbReference type="eggNOG" id="COG0072">
    <property type="taxonomic scope" value="Bacteria"/>
</dbReference>
<dbReference type="GO" id="GO:0004826">
    <property type="term" value="F:phenylalanine-tRNA ligase activity"/>
    <property type="evidence" value="ECO:0007669"/>
    <property type="project" value="UniProtKB-UniRule"/>
</dbReference>
<evidence type="ECO:0000256" key="4">
    <source>
        <dbReference type="ARBA" id="ARBA00022555"/>
    </source>
</evidence>
<dbReference type="PANTHER" id="PTHR10947:SF0">
    <property type="entry name" value="PHENYLALANINE--TRNA LIGASE BETA SUBUNIT"/>
    <property type="match status" value="1"/>
</dbReference>
<accession>A0A059XWD5</accession>
<dbReference type="Proteomes" id="UP000027088">
    <property type="component" value="Chromosome"/>
</dbReference>
<gene>
    <name evidence="14 18" type="primary">pheT</name>
    <name evidence="18" type="ORF">MCFN_02525</name>
</gene>
<dbReference type="GO" id="GO:0005524">
    <property type="term" value="F:ATP binding"/>
    <property type="evidence" value="ECO:0007669"/>
    <property type="project" value="UniProtKB-UniRule"/>
</dbReference>
<comment type="cofactor">
    <cofactor evidence="14">
        <name>Mg(2+)</name>
        <dbReference type="ChEBI" id="CHEBI:18420"/>
    </cofactor>
    <text evidence="14">Binds 2 magnesium ions per tetramer.</text>
</comment>
<name>A0A059XWD5_9BACT</name>
<dbReference type="PANTHER" id="PTHR10947">
    <property type="entry name" value="PHENYLALANYL-TRNA SYNTHETASE BETA CHAIN AND LEUCINE-RICH REPEAT-CONTAINING PROTEIN 47"/>
    <property type="match status" value="1"/>
</dbReference>
<dbReference type="SMART" id="SM00874">
    <property type="entry name" value="B5"/>
    <property type="match status" value="1"/>
</dbReference>
<evidence type="ECO:0000313" key="18">
    <source>
        <dbReference type="EMBL" id="AIA29631.1"/>
    </source>
</evidence>
<keyword evidence="8 14" id="KW-0067">ATP-binding</keyword>
<evidence type="ECO:0000256" key="8">
    <source>
        <dbReference type="ARBA" id="ARBA00022840"/>
    </source>
</evidence>
<evidence type="ECO:0000256" key="7">
    <source>
        <dbReference type="ARBA" id="ARBA00022741"/>
    </source>
</evidence>
<keyword evidence="10 15" id="KW-0694">RNA-binding</keyword>
<evidence type="ECO:0000256" key="10">
    <source>
        <dbReference type="ARBA" id="ARBA00022884"/>
    </source>
</evidence>
<dbReference type="Pfam" id="PF03484">
    <property type="entry name" value="B5"/>
    <property type="match status" value="1"/>
</dbReference>
<keyword evidence="11 14" id="KW-0648">Protein biosynthesis</keyword>
<evidence type="ECO:0000256" key="9">
    <source>
        <dbReference type="ARBA" id="ARBA00022842"/>
    </source>
</evidence>
<keyword evidence="5 14" id="KW-0436">Ligase</keyword>
<dbReference type="GO" id="GO:0000049">
    <property type="term" value="F:tRNA binding"/>
    <property type="evidence" value="ECO:0007669"/>
    <property type="project" value="UniProtKB-UniRule"/>
</dbReference>
<dbReference type="HAMAP" id="MF_00283">
    <property type="entry name" value="Phe_tRNA_synth_beta1"/>
    <property type="match status" value="1"/>
</dbReference>
<dbReference type="GO" id="GO:0006432">
    <property type="term" value="P:phenylalanyl-tRNA aminoacylation"/>
    <property type="evidence" value="ECO:0007669"/>
    <property type="project" value="UniProtKB-UniRule"/>
</dbReference>
<evidence type="ECO:0000256" key="13">
    <source>
        <dbReference type="ARBA" id="ARBA00049255"/>
    </source>
</evidence>
<dbReference type="EC" id="6.1.1.20" evidence="14"/>
<dbReference type="GO" id="GO:0000287">
    <property type="term" value="F:magnesium ion binding"/>
    <property type="evidence" value="ECO:0007669"/>
    <property type="project" value="UniProtKB-UniRule"/>
</dbReference>
<dbReference type="Gene3D" id="3.30.930.10">
    <property type="entry name" value="Bira Bifunctional Protein, Domain 2"/>
    <property type="match status" value="1"/>
</dbReference>
<evidence type="ECO:0000256" key="11">
    <source>
        <dbReference type="ARBA" id="ARBA00022917"/>
    </source>
</evidence>
<dbReference type="InterPro" id="IPR002547">
    <property type="entry name" value="tRNA-bd_dom"/>
</dbReference>
<comment type="similarity">
    <text evidence="2 14">Belongs to the phenylalanyl-tRNA synthetase beta subunit family. Type 1 subfamily.</text>
</comment>
<feature type="domain" description="B5" evidence="17">
    <location>
        <begin position="395"/>
        <end position="470"/>
    </location>
</feature>
<protein>
    <recommendedName>
        <fullName evidence="14">Phenylalanine--tRNA ligase beta subunit</fullName>
        <ecNumber evidence="14">6.1.1.20</ecNumber>
    </recommendedName>
    <alternativeName>
        <fullName evidence="14">Phenylalanyl-tRNA synthetase beta subunit</fullName>
        <shortName evidence="14">PheRS</shortName>
    </alternativeName>
</protein>